<evidence type="ECO:0000256" key="2">
    <source>
        <dbReference type="ARBA" id="ARBA00008779"/>
    </source>
</evidence>
<dbReference type="GO" id="GO:0046872">
    <property type="term" value="F:metal ion binding"/>
    <property type="evidence" value="ECO:0007669"/>
    <property type="project" value="UniProtKB-KW"/>
</dbReference>
<evidence type="ECO:0000313" key="9">
    <source>
        <dbReference type="Proteomes" id="UP000295807"/>
    </source>
</evidence>
<dbReference type="PANTHER" id="PTHR45953:SF1">
    <property type="entry name" value="IDURONATE 2-SULFATASE"/>
    <property type="match status" value="1"/>
</dbReference>
<evidence type="ECO:0000256" key="3">
    <source>
        <dbReference type="ARBA" id="ARBA00022723"/>
    </source>
</evidence>
<evidence type="ECO:0000256" key="4">
    <source>
        <dbReference type="ARBA" id="ARBA00022729"/>
    </source>
</evidence>
<dbReference type="GO" id="GO:0005737">
    <property type="term" value="C:cytoplasm"/>
    <property type="evidence" value="ECO:0007669"/>
    <property type="project" value="TreeGrafter"/>
</dbReference>
<sequence length="485" mass="54864">MNREKYEVQPPLYLILFFMLVAAGCGPKREKNNSVSENTKMNVLFIAVDDLNDWIQLLDSNAPIKTPNLERLASKGMLFTQAYCPSPSCNPSRTAVLTGKMPSSSGVYNNAADWKSALPDALTLPRYFMENGYRTEGAGKIFHHHMNGAFHDTLAFDEFRQMPWPPDAPMPGQKLNGLKWYGTSNTDWGIWPAEDSMHVDERTVGYITQKLAGTFEEPFFLAAGIFRPHMPFFAPSEYFEQYPSDKVQMPEVQENDLDDIPSGGRVLWEETRWFFDGMMKAEKQERGAWKEAVRAYQASATFADAQVGKILDALEKSAYADNTIIVLWSDHGYHLGEKRHWEKFALWEKTTHVPFIIVAPGITRPGSRCSQPVSLASIYPTLVELCGLPPKHGLDAPSLVPLLKDPGTAWKYPALMTYGKGNHAIRSGQWRYIRYADGTEELYDRESDPQEWHNIADNPAHAALKKELAQWLPAQEAAPWPDMKK</sequence>
<comment type="cofactor">
    <cofactor evidence="1">
        <name>Ca(2+)</name>
        <dbReference type="ChEBI" id="CHEBI:29108"/>
    </cofactor>
</comment>
<protein>
    <submittedName>
        <fullName evidence="8">Choline-sulfatase</fullName>
    </submittedName>
</protein>
<dbReference type="Pfam" id="PF00884">
    <property type="entry name" value="Sulfatase"/>
    <property type="match status" value="1"/>
</dbReference>
<dbReference type="PROSITE" id="PS51257">
    <property type="entry name" value="PROKAR_LIPOPROTEIN"/>
    <property type="match status" value="1"/>
</dbReference>
<dbReference type="PROSITE" id="PS00149">
    <property type="entry name" value="SULFATASE_2"/>
    <property type="match status" value="1"/>
</dbReference>
<keyword evidence="5" id="KW-0378">Hydrolase</keyword>
<dbReference type="Gene3D" id="3.40.720.10">
    <property type="entry name" value="Alkaline Phosphatase, subunit A"/>
    <property type="match status" value="1"/>
</dbReference>
<dbReference type="InterPro" id="IPR024607">
    <property type="entry name" value="Sulfatase_CS"/>
</dbReference>
<keyword evidence="3" id="KW-0479">Metal-binding</keyword>
<dbReference type="OrthoDB" id="9789742at2"/>
<proteinExistence type="inferred from homology"/>
<dbReference type="Proteomes" id="UP000295807">
    <property type="component" value="Unassembled WGS sequence"/>
</dbReference>
<keyword evidence="4" id="KW-0732">Signal</keyword>
<keyword evidence="6" id="KW-0106">Calcium</keyword>
<evidence type="ECO:0000256" key="6">
    <source>
        <dbReference type="ARBA" id="ARBA00022837"/>
    </source>
</evidence>
<dbReference type="PANTHER" id="PTHR45953">
    <property type="entry name" value="IDURONATE 2-SULFATASE"/>
    <property type="match status" value="1"/>
</dbReference>
<dbReference type="SUPFAM" id="SSF53649">
    <property type="entry name" value="Alkaline phosphatase-like"/>
    <property type="match status" value="1"/>
</dbReference>
<dbReference type="RefSeq" id="WP_132129992.1">
    <property type="nucleotide sequence ID" value="NZ_CP042432.1"/>
</dbReference>
<accession>A0A4R3KNQ6</accession>
<dbReference type="InterPro" id="IPR017850">
    <property type="entry name" value="Alkaline_phosphatase_core_sf"/>
</dbReference>
<organism evidence="8 9">
    <name type="scientific">Anseongella ginsenosidimutans</name>
    <dbReference type="NCBI Taxonomy" id="496056"/>
    <lineage>
        <taxon>Bacteria</taxon>
        <taxon>Pseudomonadati</taxon>
        <taxon>Bacteroidota</taxon>
        <taxon>Sphingobacteriia</taxon>
        <taxon>Sphingobacteriales</taxon>
        <taxon>Sphingobacteriaceae</taxon>
        <taxon>Anseongella</taxon>
    </lineage>
</organism>
<dbReference type="AlphaFoldDB" id="A0A4R3KNQ6"/>
<dbReference type="CDD" id="cd16030">
    <property type="entry name" value="iduronate-2-sulfatase"/>
    <property type="match status" value="1"/>
</dbReference>
<feature type="domain" description="Sulfatase N-terminal" evidence="7">
    <location>
        <begin position="42"/>
        <end position="387"/>
    </location>
</feature>
<reference evidence="8 9" key="1">
    <citation type="submission" date="2019-03" db="EMBL/GenBank/DDBJ databases">
        <title>Genomic Encyclopedia of Type Strains, Phase IV (KMG-IV): sequencing the most valuable type-strain genomes for metagenomic binning, comparative biology and taxonomic classification.</title>
        <authorList>
            <person name="Goeker M."/>
        </authorList>
    </citation>
    <scope>NUCLEOTIDE SEQUENCE [LARGE SCALE GENOMIC DNA]</scope>
    <source>
        <strain evidence="8 9">DSM 21100</strain>
    </source>
</reference>
<comment type="similarity">
    <text evidence="2">Belongs to the sulfatase family.</text>
</comment>
<dbReference type="InterPro" id="IPR000917">
    <property type="entry name" value="Sulfatase_N"/>
</dbReference>
<name>A0A4R3KNQ6_9SPHI</name>
<evidence type="ECO:0000313" key="8">
    <source>
        <dbReference type="EMBL" id="TCS85873.1"/>
    </source>
</evidence>
<keyword evidence="9" id="KW-1185">Reference proteome</keyword>
<dbReference type="GO" id="GO:0004423">
    <property type="term" value="F:iduronate-2-sulfatase activity"/>
    <property type="evidence" value="ECO:0007669"/>
    <property type="project" value="InterPro"/>
</dbReference>
<comment type="caution">
    <text evidence="8">The sequence shown here is derived from an EMBL/GenBank/DDBJ whole genome shotgun (WGS) entry which is preliminary data.</text>
</comment>
<evidence type="ECO:0000259" key="7">
    <source>
        <dbReference type="Pfam" id="PF00884"/>
    </source>
</evidence>
<evidence type="ECO:0000256" key="1">
    <source>
        <dbReference type="ARBA" id="ARBA00001913"/>
    </source>
</evidence>
<dbReference type="InterPro" id="IPR035874">
    <property type="entry name" value="IDS"/>
</dbReference>
<gene>
    <name evidence="8" type="ORF">EDD80_11071</name>
</gene>
<dbReference type="EMBL" id="SMAD01000010">
    <property type="protein sequence ID" value="TCS85873.1"/>
    <property type="molecule type" value="Genomic_DNA"/>
</dbReference>
<evidence type="ECO:0000256" key="5">
    <source>
        <dbReference type="ARBA" id="ARBA00022801"/>
    </source>
</evidence>